<keyword evidence="3" id="KW-1185">Reference proteome</keyword>
<dbReference type="GeneID" id="66064777"/>
<dbReference type="Proteomes" id="UP000027002">
    <property type="component" value="Chromosome 3"/>
</dbReference>
<evidence type="ECO:0000313" key="2">
    <source>
        <dbReference type="EMBL" id="QUC19758.1"/>
    </source>
</evidence>
<accession>A0A8E5MGQ2</accession>
<protein>
    <submittedName>
        <fullName evidence="2">Uncharacterized protein</fullName>
    </submittedName>
</protein>
<dbReference type="RefSeq" id="XP_042997431.1">
    <property type="nucleotide sequence ID" value="XM_043141497.1"/>
</dbReference>
<evidence type="ECO:0000256" key="1">
    <source>
        <dbReference type="SAM" id="MobiDB-lite"/>
    </source>
</evidence>
<dbReference type="AlphaFoldDB" id="A0A8E5MGQ2"/>
<name>A0A8E5MGQ2_USTVR</name>
<organism evidence="2 3">
    <name type="scientific">Ustilaginoidea virens</name>
    <name type="common">Rice false smut fungus</name>
    <name type="synonym">Villosiclava virens</name>
    <dbReference type="NCBI Taxonomy" id="1159556"/>
    <lineage>
        <taxon>Eukaryota</taxon>
        <taxon>Fungi</taxon>
        <taxon>Dikarya</taxon>
        <taxon>Ascomycota</taxon>
        <taxon>Pezizomycotina</taxon>
        <taxon>Sordariomycetes</taxon>
        <taxon>Hypocreomycetidae</taxon>
        <taxon>Hypocreales</taxon>
        <taxon>Clavicipitaceae</taxon>
        <taxon>Ustilaginoidea</taxon>
    </lineage>
</organism>
<feature type="region of interest" description="Disordered" evidence="1">
    <location>
        <begin position="30"/>
        <end position="49"/>
    </location>
</feature>
<gene>
    <name evidence="2" type="ORF">UV8b_03999</name>
</gene>
<evidence type="ECO:0000313" key="3">
    <source>
        <dbReference type="Proteomes" id="UP000027002"/>
    </source>
</evidence>
<proteinExistence type="predicted"/>
<dbReference type="EMBL" id="CP072755">
    <property type="protein sequence ID" value="QUC19758.1"/>
    <property type="molecule type" value="Genomic_DNA"/>
</dbReference>
<sequence>MQQSQYIVDGGKQGIVNNDKTCNSQCVVDSGNGTRPKPITDNGSTMQRQQSQRLQCAQIRRKFNHEPTTTAHQFTPIMKAGTDKQKTPDKNTCNSRACCDPATHACEFAAAAPVLSQADACPRRLAALL</sequence>
<dbReference type="KEGG" id="uvi:66064777"/>
<reference evidence="2" key="1">
    <citation type="submission" date="2020-03" db="EMBL/GenBank/DDBJ databases">
        <title>A mixture of massive structural variations and highly conserved coding sequences in Ustilaginoidea virens genome.</title>
        <authorList>
            <person name="Zhang K."/>
            <person name="Zhao Z."/>
            <person name="Zhang Z."/>
            <person name="Li Y."/>
            <person name="Hsiang T."/>
            <person name="Sun W."/>
        </authorList>
    </citation>
    <scope>NUCLEOTIDE SEQUENCE</scope>
    <source>
        <strain evidence="2">UV-8b</strain>
    </source>
</reference>